<dbReference type="Pfam" id="PF00015">
    <property type="entry name" value="MCPsignal"/>
    <property type="match status" value="1"/>
</dbReference>
<dbReference type="Pfam" id="PF00672">
    <property type="entry name" value="HAMP"/>
    <property type="match status" value="1"/>
</dbReference>
<dbReference type="CDD" id="cd18774">
    <property type="entry name" value="PDC2_HK_sensor"/>
    <property type="match status" value="1"/>
</dbReference>
<reference evidence="8" key="1">
    <citation type="submission" date="2016-10" db="EMBL/GenBank/DDBJ databases">
        <authorList>
            <person name="Varghese N."/>
            <person name="Submissions S."/>
        </authorList>
    </citation>
    <scope>NUCLEOTIDE SEQUENCE [LARGE SCALE GENOMIC DNA]</scope>
    <source>
        <strain evidence="8">CGMCC 1.8711</strain>
    </source>
</reference>
<dbReference type="Gene3D" id="1.10.287.950">
    <property type="entry name" value="Methyl-accepting chemotaxis protein"/>
    <property type="match status" value="1"/>
</dbReference>
<feature type="region of interest" description="Disordered" evidence="4">
    <location>
        <begin position="736"/>
        <end position="766"/>
    </location>
</feature>
<dbReference type="CDD" id="cd11386">
    <property type="entry name" value="MCP_signal"/>
    <property type="match status" value="1"/>
</dbReference>
<proteinExistence type="inferred from homology"/>
<dbReference type="InterPro" id="IPR003660">
    <property type="entry name" value="HAMP_dom"/>
</dbReference>
<dbReference type="SUPFAM" id="SSF58104">
    <property type="entry name" value="Methyl-accepting chemotaxis protein (MCP) signaling domain"/>
    <property type="match status" value="1"/>
</dbReference>
<dbReference type="SMART" id="SM00304">
    <property type="entry name" value="HAMP"/>
    <property type="match status" value="3"/>
</dbReference>
<dbReference type="PROSITE" id="PS50885">
    <property type="entry name" value="HAMP"/>
    <property type="match status" value="2"/>
</dbReference>
<dbReference type="EMBL" id="FOYS01000001">
    <property type="protein sequence ID" value="SFR33040.1"/>
    <property type="molecule type" value="Genomic_DNA"/>
</dbReference>
<organism evidence="7 8">
    <name type="scientific">Halogeometricum limi</name>
    <dbReference type="NCBI Taxonomy" id="555875"/>
    <lineage>
        <taxon>Archaea</taxon>
        <taxon>Methanobacteriati</taxon>
        <taxon>Methanobacteriota</taxon>
        <taxon>Stenosarchaea group</taxon>
        <taxon>Halobacteria</taxon>
        <taxon>Halobacteriales</taxon>
        <taxon>Haloferacaceae</taxon>
        <taxon>Halogeometricum</taxon>
    </lineage>
</organism>
<evidence type="ECO:0000259" key="6">
    <source>
        <dbReference type="PROSITE" id="PS50885"/>
    </source>
</evidence>
<dbReference type="CDD" id="cd06225">
    <property type="entry name" value="HAMP"/>
    <property type="match status" value="2"/>
</dbReference>
<dbReference type="STRING" id="555875.SAMN04488124_0230"/>
<evidence type="ECO:0000313" key="7">
    <source>
        <dbReference type="EMBL" id="SFR33040.1"/>
    </source>
</evidence>
<sequence length="766" mass="80885">MSMVSTVVPRRIRASYGLKFLAVVLAILLVLGGISAYAYTNSQAKVENSVTDQIITSAALSGGEVEGWVSQRKQTAAMLSEYQVMKTEDPESVGMFLNNEMDAVPEDVHSVHYVDAGSNTVLASTDQSLVGSSMTTGQAAWAADERSFSDADDVFRSDVYTSGGASLLSWTSPVNGHEDYLVVVTADVSEMSSQLETSIDGSFVMVVDNGDGEVMMDSRGEAITSTYVLGKDADAVSLGAQGNEGIVEMDAVDGLVDAPFLMGYAPIEGTDWAVVTHVPESSAFSLATGVGNDFLMLLGSAVVGLGVLGVVVGRNTVFALRDLEEKANELEGGNLDVDVESDRVDEIGQLYDAFGSMRDSLRTRIAESKETANHLEAQAGAYSAVMTACADGDLTRRMDPDEDNEAMADIATSFNAMMDELEHTVVDIQRFADEVAAASEQVTTSTEEIQQASEQVSESVQAISAGAERQDDRLGTASDEMTTMSATIEEVAASATEVADTAEGAVERGRDAQQYAQNAIDEMNTIERRTDRRVTEVESLETEIKQIREIVEMIDGIAEQTNLLALNASIEAARAGEAGEGFAVVADEIKTLASEASEATDEIETLIGDVVTSTEQTAEDMHDTGENVSNGVDVVERALDAVDAVVGAFEEANNGVQEIEATTKDQAETTEQVVTIVEDVARISSDTTAKAENVSAASEEQSSSLAEVSGSVQSLADRADQLHTLLEQFEVDGETADAAGAGASADVVRQTENGSSGRGASQTPQV</sequence>
<keyword evidence="1 3" id="KW-0807">Transducer</keyword>
<accession>A0A1I6FSV4</accession>
<protein>
    <submittedName>
        <fullName evidence="7">Methyl-accepting chemotaxis protein</fullName>
    </submittedName>
</protein>
<name>A0A1I6FSV4_9EURY</name>
<dbReference type="AlphaFoldDB" id="A0A1I6FSV4"/>
<dbReference type="Proteomes" id="UP000243250">
    <property type="component" value="Unassembled WGS sequence"/>
</dbReference>
<evidence type="ECO:0000313" key="8">
    <source>
        <dbReference type="Proteomes" id="UP000243250"/>
    </source>
</evidence>
<evidence type="ECO:0000256" key="1">
    <source>
        <dbReference type="ARBA" id="ARBA00023224"/>
    </source>
</evidence>
<dbReference type="PROSITE" id="PS50111">
    <property type="entry name" value="CHEMOTAXIS_TRANSDUC_2"/>
    <property type="match status" value="1"/>
</dbReference>
<dbReference type="InterPro" id="IPR004089">
    <property type="entry name" value="MCPsignal_dom"/>
</dbReference>
<comment type="similarity">
    <text evidence="2">Belongs to the methyl-accepting chemotaxis (MCP) protein family.</text>
</comment>
<dbReference type="PANTHER" id="PTHR32089">
    <property type="entry name" value="METHYL-ACCEPTING CHEMOTAXIS PROTEIN MCPB"/>
    <property type="match status" value="1"/>
</dbReference>
<feature type="domain" description="HAMP" evidence="6">
    <location>
        <begin position="314"/>
        <end position="366"/>
    </location>
</feature>
<dbReference type="GO" id="GO:0016020">
    <property type="term" value="C:membrane"/>
    <property type="evidence" value="ECO:0007669"/>
    <property type="project" value="InterPro"/>
</dbReference>
<keyword evidence="8" id="KW-1185">Reference proteome</keyword>
<feature type="domain" description="HAMP" evidence="6">
    <location>
        <begin position="373"/>
        <end position="426"/>
    </location>
</feature>
<feature type="compositionally biased region" description="Low complexity" evidence="4">
    <location>
        <begin position="736"/>
        <end position="748"/>
    </location>
</feature>
<dbReference type="Gene3D" id="6.10.250.1910">
    <property type="match status" value="1"/>
</dbReference>
<dbReference type="PANTHER" id="PTHR32089:SF112">
    <property type="entry name" value="LYSOZYME-LIKE PROTEIN-RELATED"/>
    <property type="match status" value="1"/>
</dbReference>
<gene>
    <name evidence="7" type="ORF">SAMN04488124_0230</name>
</gene>
<evidence type="ECO:0000256" key="4">
    <source>
        <dbReference type="SAM" id="MobiDB-lite"/>
    </source>
</evidence>
<evidence type="ECO:0000259" key="5">
    <source>
        <dbReference type="PROSITE" id="PS50111"/>
    </source>
</evidence>
<dbReference type="GO" id="GO:0007165">
    <property type="term" value="P:signal transduction"/>
    <property type="evidence" value="ECO:0007669"/>
    <property type="project" value="UniProtKB-KW"/>
</dbReference>
<dbReference type="SMART" id="SM00283">
    <property type="entry name" value="MA"/>
    <property type="match status" value="1"/>
</dbReference>
<dbReference type="Gene3D" id="3.30.450.20">
    <property type="entry name" value="PAS domain"/>
    <property type="match status" value="1"/>
</dbReference>
<evidence type="ECO:0000256" key="2">
    <source>
        <dbReference type="ARBA" id="ARBA00029447"/>
    </source>
</evidence>
<evidence type="ECO:0000256" key="3">
    <source>
        <dbReference type="PROSITE-ProRule" id="PRU00284"/>
    </source>
</evidence>
<feature type="compositionally biased region" description="Polar residues" evidence="4">
    <location>
        <begin position="750"/>
        <end position="766"/>
    </location>
</feature>
<feature type="domain" description="Methyl-accepting transducer" evidence="5">
    <location>
        <begin position="445"/>
        <end position="681"/>
    </location>
</feature>